<dbReference type="GO" id="GO:0008270">
    <property type="term" value="F:zinc ion binding"/>
    <property type="evidence" value="ECO:0007669"/>
    <property type="project" value="InterPro"/>
</dbReference>
<dbReference type="PANTHER" id="PTHR11705">
    <property type="entry name" value="PROTEASE FAMILY M14 CARBOXYPEPTIDASE A,B"/>
    <property type="match status" value="1"/>
</dbReference>
<evidence type="ECO:0000313" key="7">
    <source>
        <dbReference type="EMBL" id="TMO68109.1"/>
    </source>
</evidence>
<keyword evidence="4" id="KW-0812">Transmembrane</keyword>
<sequence>HSRSHPVLDAYKLAHQYHDSLLEIQGDMLILNLSEKEYLQLKNTDHVVYIGVNNDHVFDSRIKRNSLTKLVNKSSDSNVELTIPEFECYNTVEGTYAEAKSQAIAHPELVQWKKIGESWKKTQKESGYDLNVLVIGADQKNSNKPKLFLQSGLHAREYAPVALNLAFAKYLITNQGVDPEVDWILDNTEIHLLLVANPDGRKKAEEGLWWRKNTNNNYCSDEPNRMGVDLNRNYTFNWFSIENGSSGDECMSTFRGHEKGSEPEIQAIEAYVRSIFPDSRGPNVNDAAPTSTPGLFIDIHSAGGMVMWPWSTTVDPAPNAAGLQRLGRRFAAINGYRAFQSSNLYPADGVSTGLGYGELGIASIIFEIGTQFFESCQTYEQEVLPNNLRALMYAAKAAISPYTITKGPEVVGIRLEGSGQKPVPSGTNINLKANVSDALFRQLADETLEASQSIKQVLLTISHVDTAEVTKEIQLSAADGEFDSNNELISYVLNTENWSEGLYSLYMKAQDQDGNWGTVKGASLVIDNNIENQNVLPTADFSFECADLECIVSGDKSTDDGELTYRWLINDRAPLFGKSVSFNYYETGEYKIVLQVEDEFGFVASTEKTLTLQGIIVPVAVLEYSCDGLICDFDSSKSSDTDGQITHLEWYIDGIYQADYREATFQYEFPVAGTYVIGLFVVDNHNAYDFKEISVEVKDKPVPVKAIVKPVKEASKSGGALMVLLTLLISCFYIRRRWY</sequence>
<comment type="caution">
    <text evidence="7">The sequence shown here is derived from an EMBL/GenBank/DDBJ whole genome shotgun (WGS) entry which is preliminary data.</text>
</comment>
<dbReference type="SMART" id="SM00089">
    <property type="entry name" value="PKD"/>
    <property type="match status" value="2"/>
</dbReference>
<dbReference type="Pfam" id="PF00246">
    <property type="entry name" value="Peptidase_M14"/>
    <property type="match status" value="1"/>
</dbReference>
<dbReference type="RefSeq" id="WP_249930361.1">
    <property type="nucleotide sequence ID" value="NZ_PNBX01000044.1"/>
</dbReference>
<dbReference type="AlphaFoldDB" id="A0A5S3V8A9"/>
<protein>
    <submittedName>
        <fullName evidence="7">Uncharacterized protein</fullName>
    </submittedName>
</protein>
<gene>
    <name evidence="7" type="ORF">CWC19_10910</name>
</gene>
<reference evidence="7 8" key="1">
    <citation type="submission" date="2018-01" db="EMBL/GenBank/DDBJ databases">
        <authorList>
            <person name="Paulsen S."/>
            <person name="Gram L.K."/>
        </authorList>
    </citation>
    <scope>NUCLEOTIDE SEQUENCE [LARGE SCALE GENOMIC DNA]</scope>
    <source>
        <strain evidence="7 8">S3790</strain>
    </source>
</reference>
<evidence type="ECO:0000259" key="6">
    <source>
        <dbReference type="PROSITE" id="PS52035"/>
    </source>
</evidence>
<evidence type="ECO:0000313" key="8">
    <source>
        <dbReference type="Proteomes" id="UP000307217"/>
    </source>
</evidence>
<dbReference type="InterPro" id="IPR035986">
    <property type="entry name" value="PKD_dom_sf"/>
</dbReference>
<proteinExistence type="inferred from homology"/>
<dbReference type="PROSITE" id="PS52035">
    <property type="entry name" value="PEPTIDASE_M14"/>
    <property type="match status" value="1"/>
</dbReference>
<organism evidence="7 8">
    <name type="scientific">Pseudoalteromonas aurantia</name>
    <dbReference type="NCBI Taxonomy" id="43654"/>
    <lineage>
        <taxon>Bacteria</taxon>
        <taxon>Pseudomonadati</taxon>
        <taxon>Pseudomonadota</taxon>
        <taxon>Gammaproteobacteria</taxon>
        <taxon>Alteromonadales</taxon>
        <taxon>Pseudoalteromonadaceae</taxon>
        <taxon>Pseudoalteromonas</taxon>
    </lineage>
</organism>
<evidence type="ECO:0000256" key="3">
    <source>
        <dbReference type="PROSITE-ProRule" id="PRU01379"/>
    </source>
</evidence>
<dbReference type="GO" id="GO:0006508">
    <property type="term" value="P:proteolysis"/>
    <property type="evidence" value="ECO:0007669"/>
    <property type="project" value="InterPro"/>
</dbReference>
<feature type="domain" description="PKD" evidence="5">
    <location>
        <begin position="546"/>
        <end position="613"/>
    </location>
</feature>
<feature type="domain" description="Peptidase M14" evidence="6">
    <location>
        <begin position="88"/>
        <end position="397"/>
    </location>
</feature>
<feature type="active site" description="Proton donor/acceptor" evidence="3">
    <location>
        <position position="367"/>
    </location>
</feature>
<dbReference type="InterPro" id="IPR022409">
    <property type="entry name" value="PKD/Chitinase_dom"/>
</dbReference>
<dbReference type="SMART" id="SM00631">
    <property type="entry name" value="Zn_pept"/>
    <property type="match status" value="1"/>
</dbReference>
<evidence type="ECO:0000256" key="2">
    <source>
        <dbReference type="ARBA" id="ARBA00005988"/>
    </source>
</evidence>
<dbReference type="Pfam" id="PF18911">
    <property type="entry name" value="PKD_4"/>
    <property type="match status" value="1"/>
</dbReference>
<dbReference type="SUPFAM" id="SSF53187">
    <property type="entry name" value="Zn-dependent exopeptidases"/>
    <property type="match status" value="1"/>
</dbReference>
<dbReference type="GO" id="GO:0005615">
    <property type="term" value="C:extracellular space"/>
    <property type="evidence" value="ECO:0007669"/>
    <property type="project" value="TreeGrafter"/>
</dbReference>
<dbReference type="SUPFAM" id="SSF49299">
    <property type="entry name" value="PKD domain"/>
    <property type="match status" value="2"/>
</dbReference>
<feature type="transmembrane region" description="Helical" evidence="4">
    <location>
        <begin position="717"/>
        <end position="734"/>
    </location>
</feature>
<keyword evidence="4" id="KW-0472">Membrane</keyword>
<name>A0A5S3V8A9_9GAMM</name>
<evidence type="ECO:0000256" key="1">
    <source>
        <dbReference type="ARBA" id="ARBA00001947"/>
    </source>
</evidence>
<feature type="non-terminal residue" evidence="7">
    <location>
        <position position="1"/>
    </location>
</feature>
<accession>A0A5S3V8A9</accession>
<dbReference type="InterPro" id="IPR013783">
    <property type="entry name" value="Ig-like_fold"/>
</dbReference>
<dbReference type="Proteomes" id="UP000307217">
    <property type="component" value="Unassembled WGS sequence"/>
</dbReference>
<dbReference type="Gene3D" id="3.40.630.10">
    <property type="entry name" value="Zn peptidases"/>
    <property type="match status" value="1"/>
</dbReference>
<dbReference type="InterPro" id="IPR000834">
    <property type="entry name" value="Peptidase_M14"/>
</dbReference>
<comment type="similarity">
    <text evidence="2 3">Belongs to the peptidase M14 family.</text>
</comment>
<dbReference type="GO" id="GO:0004181">
    <property type="term" value="F:metallocarboxypeptidase activity"/>
    <property type="evidence" value="ECO:0007669"/>
    <property type="project" value="InterPro"/>
</dbReference>
<dbReference type="PROSITE" id="PS50093">
    <property type="entry name" value="PKD"/>
    <property type="match status" value="1"/>
</dbReference>
<keyword evidence="4" id="KW-1133">Transmembrane helix</keyword>
<reference evidence="8" key="2">
    <citation type="submission" date="2019-06" db="EMBL/GenBank/DDBJ databases">
        <title>Co-occurence of chitin degradation, pigmentation and bioactivity in marine Pseudoalteromonas.</title>
        <authorList>
            <person name="Sonnenschein E.C."/>
            <person name="Bech P.K."/>
        </authorList>
    </citation>
    <scope>NUCLEOTIDE SEQUENCE [LARGE SCALE GENOMIC DNA]</scope>
    <source>
        <strain evidence="8">S3790</strain>
    </source>
</reference>
<dbReference type="InterPro" id="IPR000601">
    <property type="entry name" value="PKD_dom"/>
</dbReference>
<comment type="cofactor">
    <cofactor evidence="1">
        <name>Zn(2+)</name>
        <dbReference type="ChEBI" id="CHEBI:29105"/>
    </cofactor>
</comment>
<evidence type="ECO:0000259" key="5">
    <source>
        <dbReference type="PROSITE" id="PS50093"/>
    </source>
</evidence>
<dbReference type="Gene3D" id="2.60.40.10">
    <property type="entry name" value="Immunoglobulins"/>
    <property type="match status" value="2"/>
</dbReference>
<dbReference type="PANTHER" id="PTHR11705:SF119">
    <property type="entry name" value="OS02G0119300 PROTEIN"/>
    <property type="match status" value="1"/>
</dbReference>
<evidence type="ECO:0000256" key="4">
    <source>
        <dbReference type="SAM" id="Phobius"/>
    </source>
</evidence>
<dbReference type="EMBL" id="PNBX01000044">
    <property type="protein sequence ID" value="TMO68109.1"/>
    <property type="molecule type" value="Genomic_DNA"/>
</dbReference>